<accession>A0A2P2QM25</accession>
<reference evidence="1" key="1">
    <citation type="submission" date="2018-02" db="EMBL/GenBank/DDBJ databases">
        <title>Rhizophora mucronata_Transcriptome.</title>
        <authorList>
            <person name="Meera S.P."/>
            <person name="Sreeshan A."/>
            <person name="Augustine A."/>
        </authorList>
    </citation>
    <scope>NUCLEOTIDE SEQUENCE</scope>
    <source>
        <tissue evidence="1">Leaf</tissue>
    </source>
</reference>
<organism evidence="1">
    <name type="scientific">Rhizophora mucronata</name>
    <name type="common">Asiatic mangrove</name>
    <dbReference type="NCBI Taxonomy" id="61149"/>
    <lineage>
        <taxon>Eukaryota</taxon>
        <taxon>Viridiplantae</taxon>
        <taxon>Streptophyta</taxon>
        <taxon>Embryophyta</taxon>
        <taxon>Tracheophyta</taxon>
        <taxon>Spermatophyta</taxon>
        <taxon>Magnoliopsida</taxon>
        <taxon>eudicotyledons</taxon>
        <taxon>Gunneridae</taxon>
        <taxon>Pentapetalae</taxon>
        <taxon>rosids</taxon>
        <taxon>fabids</taxon>
        <taxon>Malpighiales</taxon>
        <taxon>Rhizophoraceae</taxon>
        <taxon>Rhizophora</taxon>
    </lineage>
</organism>
<sequence length="15" mass="1740">MFLNFMAHLETLGLC</sequence>
<proteinExistence type="predicted"/>
<evidence type="ECO:0000313" key="1">
    <source>
        <dbReference type="EMBL" id="MBX68001.1"/>
    </source>
</evidence>
<name>A0A2P2QM25_RHIMU</name>
<dbReference type="EMBL" id="GGEC01087517">
    <property type="protein sequence ID" value="MBX68001.1"/>
    <property type="molecule type" value="Transcribed_RNA"/>
</dbReference>
<protein>
    <submittedName>
        <fullName evidence="1">Uncharacterized protein</fullName>
    </submittedName>
</protein>